<dbReference type="Pfam" id="PF13602">
    <property type="entry name" value="ADH_zinc_N_2"/>
    <property type="match status" value="1"/>
</dbReference>
<name>A0A917D8V4_9BACL</name>
<proteinExistence type="inferred from homology"/>
<dbReference type="GO" id="GO:0008270">
    <property type="term" value="F:zinc ion binding"/>
    <property type="evidence" value="ECO:0007669"/>
    <property type="project" value="InterPro"/>
</dbReference>
<keyword evidence="4" id="KW-0521">NADP</keyword>
<reference evidence="8" key="2">
    <citation type="submission" date="2020-09" db="EMBL/GenBank/DDBJ databases">
        <authorList>
            <person name="Sun Q."/>
            <person name="Zhou Y."/>
        </authorList>
    </citation>
    <scope>NUCLEOTIDE SEQUENCE</scope>
    <source>
        <strain evidence="8">CGMCC 1.16134</strain>
    </source>
</reference>
<dbReference type="EMBL" id="BMKR01000063">
    <property type="protein sequence ID" value="GGG13501.1"/>
    <property type="molecule type" value="Genomic_DNA"/>
</dbReference>
<evidence type="ECO:0000256" key="6">
    <source>
        <dbReference type="RuleBase" id="RU364000"/>
    </source>
</evidence>
<evidence type="ECO:0000259" key="7">
    <source>
        <dbReference type="SMART" id="SM00829"/>
    </source>
</evidence>
<keyword evidence="6" id="KW-0560">Oxidoreductase</keyword>
<dbReference type="GO" id="GO:0005737">
    <property type="term" value="C:cytoplasm"/>
    <property type="evidence" value="ECO:0007669"/>
    <property type="project" value="UniProtKB-SubCell"/>
</dbReference>
<gene>
    <name evidence="8" type="ORF">GCM10010912_67420</name>
</gene>
<dbReference type="SUPFAM" id="SSF51735">
    <property type="entry name" value="NAD(P)-binding Rossmann-fold domains"/>
    <property type="match status" value="1"/>
</dbReference>
<keyword evidence="3" id="KW-0963">Cytoplasm</keyword>
<dbReference type="RefSeq" id="WP_189032490.1">
    <property type="nucleotide sequence ID" value="NZ_BMKR01000063.1"/>
</dbReference>
<keyword evidence="6" id="KW-0862">Zinc</keyword>
<dbReference type="GO" id="GO:0016491">
    <property type="term" value="F:oxidoreductase activity"/>
    <property type="evidence" value="ECO:0007669"/>
    <property type="project" value="UniProtKB-KW"/>
</dbReference>
<organism evidence="8 9">
    <name type="scientific">Paenibacillus albidus</name>
    <dbReference type="NCBI Taxonomy" id="2041023"/>
    <lineage>
        <taxon>Bacteria</taxon>
        <taxon>Bacillati</taxon>
        <taxon>Bacillota</taxon>
        <taxon>Bacilli</taxon>
        <taxon>Bacillales</taxon>
        <taxon>Paenibacillaceae</taxon>
        <taxon>Paenibacillus</taxon>
    </lineage>
</organism>
<evidence type="ECO:0000256" key="4">
    <source>
        <dbReference type="ARBA" id="ARBA00022857"/>
    </source>
</evidence>
<dbReference type="Proteomes" id="UP000637643">
    <property type="component" value="Unassembled WGS sequence"/>
</dbReference>
<comment type="caution">
    <text evidence="8">The sequence shown here is derived from an EMBL/GenBank/DDBJ whole genome shotgun (WGS) entry which is preliminary data.</text>
</comment>
<evidence type="ECO:0000256" key="5">
    <source>
        <dbReference type="ARBA" id="ARBA00022884"/>
    </source>
</evidence>
<dbReference type="Gene3D" id="3.40.50.720">
    <property type="entry name" value="NAD(P)-binding Rossmann-like Domain"/>
    <property type="match status" value="1"/>
</dbReference>
<comment type="similarity">
    <text evidence="6">Belongs to the zinc-containing alcohol dehydrogenase family. Quinone oxidoreductase subfamily.</text>
</comment>
<reference evidence="8" key="1">
    <citation type="journal article" date="2014" name="Int. J. Syst. Evol. Microbiol.">
        <title>Complete genome sequence of Corynebacterium casei LMG S-19264T (=DSM 44701T), isolated from a smear-ripened cheese.</title>
        <authorList>
            <consortium name="US DOE Joint Genome Institute (JGI-PGF)"/>
            <person name="Walter F."/>
            <person name="Albersmeier A."/>
            <person name="Kalinowski J."/>
            <person name="Ruckert C."/>
        </authorList>
    </citation>
    <scope>NUCLEOTIDE SEQUENCE</scope>
    <source>
        <strain evidence="8">CGMCC 1.16134</strain>
    </source>
</reference>
<evidence type="ECO:0000256" key="2">
    <source>
        <dbReference type="ARBA" id="ARBA00011881"/>
    </source>
</evidence>
<dbReference type="PANTHER" id="PTHR44154:SF1">
    <property type="entry name" value="QUINONE OXIDOREDUCTASE"/>
    <property type="match status" value="1"/>
</dbReference>
<feature type="domain" description="Enoyl reductase (ER)" evidence="7">
    <location>
        <begin position="19"/>
        <end position="346"/>
    </location>
</feature>
<dbReference type="InterPro" id="IPR036291">
    <property type="entry name" value="NAD(P)-bd_dom_sf"/>
</dbReference>
<comment type="subunit">
    <text evidence="2">Homotetramer.</text>
</comment>
<dbReference type="Pfam" id="PF08240">
    <property type="entry name" value="ADH_N"/>
    <property type="match status" value="1"/>
</dbReference>
<dbReference type="InterPro" id="IPR002364">
    <property type="entry name" value="Quin_OxRdtase/zeta-crystal_CS"/>
</dbReference>
<protein>
    <recommendedName>
        <fullName evidence="6">Zinc-type alcohol dehydrogenase-like protein</fullName>
    </recommendedName>
</protein>
<sequence>MSNNQKMKAVGAYRYLAISDPESLVDLFIEKPLPAGRDLLVEVKAISVNPADLGMRENNNYEEGAPKILGWDVAGIVEQVGPECQLFKPGDEIYYAGSVARPGGNSEFHLVDERIVGNKPKSLDFAQAAALPLTSITAWEGLFDRLGINHSVEENNNKSILIIGAAGGVGSIATQLAKWAGLTVIGTASRPESIQWSKNQGADFTINHNSHFATQLKDIGYETVDYIFCLNDTVQHLANMAEVITPQGKICSIVPTDKTSWTGSLDMDLLFSKSVTFVWELMFTRSMFQTKDMIKQHELLNELAELIDNGKLKTTLTERLEPINAQNLRIVHEKMETGRSIGKIVLENF</sequence>
<evidence type="ECO:0000256" key="3">
    <source>
        <dbReference type="ARBA" id="ARBA00022490"/>
    </source>
</evidence>
<dbReference type="SUPFAM" id="SSF50129">
    <property type="entry name" value="GroES-like"/>
    <property type="match status" value="1"/>
</dbReference>
<dbReference type="InterPro" id="IPR013154">
    <property type="entry name" value="ADH-like_N"/>
</dbReference>
<evidence type="ECO:0000256" key="1">
    <source>
        <dbReference type="ARBA" id="ARBA00004496"/>
    </source>
</evidence>
<dbReference type="InterPro" id="IPR014182">
    <property type="entry name" value="ADH_Zn_typ-1"/>
</dbReference>
<dbReference type="PROSITE" id="PS01162">
    <property type="entry name" value="QOR_ZETA_CRYSTAL"/>
    <property type="match status" value="1"/>
</dbReference>
<dbReference type="SMART" id="SM00829">
    <property type="entry name" value="PKS_ER"/>
    <property type="match status" value="1"/>
</dbReference>
<dbReference type="AlphaFoldDB" id="A0A917D8V4"/>
<evidence type="ECO:0000313" key="9">
    <source>
        <dbReference type="Proteomes" id="UP000637643"/>
    </source>
</evidence>
<accession>A0A917D8V4</accession>
<comment type="subcellular location">
    <subcellularLocation>
        <location evidence="1">Cytoplasm</location>
    </subcellularLocation>
</comment>
<keyword evidence="6" id="KW-0479">Metal-binding</keyword>
<keyword evidence="5" id="KW-0694">RNA-binding</keyword>
<evidence type="ECO:0000313" key="8">
    <source>
        <dbReference type="EMBL" id="GGG13501.1"/>
    </source>
</evidence>
<dbReference type="PANTHER" id="PTHR44154">
    <property type="entry name" value="QUINONE OXIDOREDUCTASE"/>
    <property type="match status" value="1"/>
</dbReference>
<dbReference type="InterPro" id="IPR011032">
    <property type="entry name" value="GroES-like_sf"/>
</dbReference>
<dbReference type="InterPro" id="IPR020843">
    <property type="entry name" value="ER"/>
</dbReference>
<dbReference type="GO" id="GO:0003723">
    <property type="term" value="F:RNA binding"/>
    <property type="evidence" value="ECO:0007669"/>
    <property type="project" value="UniProtKB-KW"/>
</dbReference>
<dbReference type="Gene3D" id="3.90.180.10">
    <property type="entry name" value="Medium-chain alcohol dehydrogenases, catalytic domain"/>
    <property type="match status" value="1"/>
</dbReference>
<dbReference type="NCBIfam" id="TIGR02817">
    <property type="entry name" value="adh_fam_1"/>
    <property type="match status" value="1"/>
</dbReference>
<dbReference type="CDD" id="cd08252">
    <property type="entry name" value="AL_MDR"/>
    <property type="match status" value="1"/>
</dbReference>
<dbReference type="InterPro" id="IPR051603">
    <property type="entry name" value="Zinc-ADH_QOR/CCCR"/>
</dbReference>
<keyword evidence="9" id="KW-1185">Reference proteome</keyword>